<organism evidence="2 3">
    <name type="scientific">Ancylostoma duodenale</name>
    <dbReference type="NCBI Taxonomy" id="51022"/>
    <lineage>
        <taxon>Eukaryota</taxon>
        <taxon>Metazoa</taxon>
        <taxon>Ecdysozoa</taxon>
        <taxon>Nematoda</taxon>
        <taxon>Chromadorea</taxon>
        <taxon>Rhabditida</taxon>
        <taxon>Rhabditina</taxon>
        <taxon>Rhabditomorpha</taxon>
        <taxon>Strongyloidea</taxon>
        <taxon>Ancylostomatidae</taxon>
        <taxon>Ancylostomatinae</taxon>
        <taxon>Ancylostoma</taxon>
    </lineage>
</organism>
<evidence type="ECO:0000256" key="1">
    <source>
        <dbReference type="SAM" id="MobiDB-lite"/>
    </source>
</evidence>
<evidence type="ECO:0000313" key="3">
    <source>
        <dbReference type="Proteomes" id="UP000054047"/>
    </source>
</evidence>
<accession>A0A0C2HF09</accession>
<dbReference type="PANTHER" id="PTHR45786:SF74">
    <property type="entry name" value="ATP-DEPENDENT DNA HELICASE"/>
    <property type="match status" value="1"/>
</dbReference>
<proteinExistence type="predicted"/>
<evidence type="ECO:0000313" key="2">
    <source>
        <dbReference type="EMBL" id="KIH68131.1"/>
    </source>
</evidence>
<dbReference type="AlphaFoldDB" id="A0A0C2HF09"/>
<dbReference type="PANTHER" id="PTHR45786">
    <property type="entry name" value="DNA BINDING PROTEIN-LIKE"/>
    <property type="match status" value="1"/>
</dbReference>
<dbReference type="Proteomes" id="UP000054047">
    <property type="component" value="Unassembled WGS sequence"/>
</dbReference>
<protein>
    <submittedName>
        <fullName evidence="2">Uncharacterized protein</fullName>
    </submittedName>
</protein>
<keyword evidence="3" id="KW-1185">Reference proteome</keyword>
<dbReference type="OrthoDB" id="5866965at2759"/>
<dbReference type="EMBL" id="KN726458">
    <property type="protein sequence ID" value="KIH68131.1"/>
    <property type="molecule type" value="Genomic_DNA"/>
</dbReference>
<sequence length="365" mass="41655">MNNECIHCGALSFKCESKAMCCNGSENIVLEAVFSSKRDPILDFFWNVALHDEKMFYMIRPLNNLLACAGVILNLKSFDGDSGQRPLVLQGRFDVGLCHLNPDSERAAFTQLFISDETKVEQSINKIMGKWTTKIGFDVIQELMRVLRDNNKIVKSYMTMYEIYQEQLRRNRVNGITEAPKVFMNLKHRRDVPMNIAPNVHSGCLNVAHFNNEVVAIYVCEDGKMPTHKELDKGLRIMTRGGRTIASHHSYNSDALTYPLYCPYGELTYAKELLPRMKLSKSRHKGVTREYDADANDRGDAAQNHDFNGNISDTDTDSCRNDGSDRRKYLSRREFVIYILSISIAEHRILGTGKLCLQFVLHCYA</sequence>
<gene>
    <name evidence="2" type="ORF">ANCDUO_01537</name>
</gene>
<feature type="region of interest" description="Disordered" evidence="1">
    <location>
        <begin position="288"/>
        <end position="325"/>
    </location>
</feature>
<reference evidence="2 3" key="1">
    <citation type="submission" date="2013-12" db="EMBL/GenBank/DDBJ databases">
        <title>Draft genome of the parsitic nematode Ancylostoma duodenale.</title>
        <authorList>
            <person name="Mitreva M."/>
        </authorList>
    </citation>
    <scope>NUCLEOTIDE SEQUENCE [LARGE SCALE GENOMIC DNA]</scope>
    <source>
        <strain evidence="2 3">Zhejiang</strain>
    </source>
</reference>
<feature type="compositionally biased region" description="Basic and acidic residues" evidence="1">
    <location>
        <begin position="288"/>
        <end position="300"/>
    </location>
</feature>
<name>A0A0C2HF09_9BILA</name>